<organism evidence="1 2">
    <name type="scientific">Streptomyces mexicanus</name>
    <dbReference type="NCBI Taxonomy" id="178566"/>
    <lineage>
        <taxon>Bacteria</taxon>
        <taxon>Bacillati</taxon>
        <taxon>Actinomycetota</taxon>
        <taxon>Actinomycetes</taxon>
        <taxon>Kitasatosporales</taxon>
        <taxon>Streptomycetaceae</taxon>
        <taxon>Streptomyces</taxon>
    </lineage>
</organism>
<evidence type="ECO:0000313" key="2">
    <source>
        <dbReference type="Proteomes" id="UP000517694"/>
    </source>
</evidence>
<reference evidence="1 2" key="1">
    <citation type="submission" date="2020-08" db="EMBL/GenBank/DDBJ databases">
        <title>Whole-Genome Sequence of French Clinical Streptomyces mexicanus Strain Q0842.</title>
        <authorList>
            <person name="Boxberger M."/>
            <person name="La Scola B."/>
        </authorList>
    </citation>
    <scope>NUCLEOTIDE SEQUENCE [LARGE SCALE GENOMIC DNA]</scope>
    <source>
        <strain evidence="1 2">Marseille-Q0842</strain>
    </source>
</reference>
<proteinExistence type="predicted"/>
<dbReference type="AlphaFoldDB" id="A0A7X1LRC0"/>
<dbReference type="RefSeq" id="WP_185947748.1">
    <property type="nucleotide sequence ID" value="NZ_JACMHY010000007.1"/>
</dbReference>
<keyword evidence="2" id="KW-1185">Reference proteome</keyword>
<gene>
    <name evidence="1" type="ORF">H1R13_18495</name>
</gene>
<dbReference type="Proteomes" id="UP000517694">
    <property type="component" value="Unassembled WGS sequence"/>
</dbReference>
<sequence length="47" mass="5585">MNAPRGNHRRQARMRTVTEVQPDIIKWFDSEVRTRAVNDVGYTVTRR</sequence>
<name>A0A7X1LRC0_9ACTN</name>
<comment type="caution">
    <text evidence="1">The sequence shown here is derived from an EMBL/GenBank/DDBJ whole genome shotgun (WGS) entry which is preliminary data.</text>
</comment>
<protein>
    <submittedName>
        <fullName evidence="1">Uncharacterized protein</fullName>
    </submittedName>
</protein>
<accession>A0A7X1LRC0</accession>
<evidence type="ECO:0000313" key="1">
    <source>
        <dbReference type="EMBL" id="MBC2866888.1"/>
    </source>
</evidence>
<dbReference type="EMBL" id="JACMHY010000007">
    <property type="protein sequence ID" value="MBC2866888.1"/>
    <property type="molecule type" value="Genomic_DNA"/>
</dbReference>